<dbReference type="Pfam" id="PF13499">
    <property type="entry name" value="EF-hand_7"/>
    <property type="match status" value="1"/>
</dbReference>
<dbReference type="Gene3D" id="1.10.238.10">
    <property type="entry name" value="EF-hand"/>
    <property type="match status" value="2"/>
</dbReference>
<dbReference type="SMART" id="SM00054">
    <property type="entry name" value="EFh"/>
    <property type="match status" value="3"/>
</dbReference>
<dbReference type="PROSITE" id="PS00018">
    <property type="entry name" value="EF_HAND_1"/>
    <property type="match status" value="2"/>
</dbReference>
<dbReference type="GO" id="GO:0005509">
    <property type="term" value="F:calcium ion binding"/>
    <property type="evidence" value="ECO:0007669"/>
    <property type="project" value="InterPro"/>
</dbReference>
<dbReference type="Pfam" id="PF13202">
    <property type="entry name" value="EF-hand_5"/>
    <property type="match status" value="1"/>
</dbReference>
<feature type="region of interest" description="Disordered" evidence="1">
    <location>
        <begin position="86"/>
        <end position="106"/>
    </location>
</feature>
<dbReference type="RefSeq" id="WP_185683297.1">
    <property type="nucleotide sequence ID" value="NZ_JACLAU010000011.1"/>
</dbReference>
<dbReference type="InterPro" id="IPR011992">
    <property type="entry name" value="EF-hand-dom_pair"/>
</dbReference>
<dbReference type="InterPro" id="IPR018247">
    <property type="entry name" value="EF_Hand_1_Ca_BS"/>
</dbReference>
<feature type="compositionally biased region" description="Gly residues" evidence="1">
    <location>
        <begin position="92"/>
        <end position="106"/>
    </location>
</feature>
<dbReference type="EMBL" id="JACLAU010000011">
    <property type="protein sequence ID" value="MBC2651874.1"/>
    <property type="molecule type" value="Genomic_DNA"/>
</dbReference>
<name>A0A7X1KC35_9SPHN</name>
<dbReference type="InterPro" id="IPR002048">
    <property type="entry name" value="EF_hand_dom"/>
</dbReference>
<gene>
    <name evidence="3" type="ORF">H7F49_09175</name>
</gene>
<dbReference type="SUPFAM" id="SSF47473">
    <property type="entry name" value="EF-hand"/>
    <property type="match status" value="1"/>
</dbReference>
<dbReference type="PROSITE" id="PS50222">
    <property type="entry name" value="EF_HAND_2"/>
    <property type="match status" value="2"/>
</dbReference>
<dbReference type="Proteomes" id="UP000520156">
    <property type="component" value="Unassembled WGS sequence"/>
</dbReference>
<protein>
    <submittedName>
        <fullName evidence="3">EF-hand domain-containing protein</fullName>
    </submittedName>
</protein>
<reference evidence="3 4" key="1">
    <citation type="submission" date="2020-08" db="EMBL/GenBank/DDBJ databases">
        <title>The genome sequence of Novosphingobium flavum 4Y4.</title>
        <authorList>
            <person name="Liu Y."/>
        </authorList>
    </citation>
    <scope>NUCLEOTIDE SEQUENCE [LARGE SCALE GENOMIC DNA]</scope>
    <source>
        <strain evidence="3 4">4Y4</strain>
    </source>
</reference>
<dbReference type="InterPro" id="IPR052591">
    <property type="entry name" value="CML21-like"/>
</dbReference>
<keyword evidence="4" id="KW-1185">Reference proteome</keyword>
<feature type="domain" description="EF-hand" evidence="2">
    <location>
        <begin position="114"/>
        <end position="139"/>
    </location>
</feature>
<feature type="domain" description="EF-hand" evidence="2">
    <location>
        <begin position="57"/>
        <end position="92"/>
    </location>
</feature>
<dbReference type="PANTHER" id="PTHR23064">
    <property type="entry name" value="TROPONIN"/>
    <property type="match status" value="1"/>
</dbReference>
<evidence type="ECO:0000259" key="2">
    <source>
        <dbReference type="PROSITE" id="PS50222"/>
    </source>
</evidence>
<comment type="caution">
    <text evidence="3">The sequence shown here is derived from an EMBL/GenBank/DDBJ whole genome shotgun (WGS) entry which is preliminary data.</text>
</comment>
<evidence type="ECO:0000256" key="1">
    <source>
        <dbReference type="SAM" id="MobiDB-lite"/>
    </source>
</evidence>
<sequence>MSASGRRQRRRVLLAVTLVAGLGTELGTGSALLAQPMGGPGMMMQDPYGDATVARKDAEAQAAARFAAMDANGDGVLTPDELRAMRRDRRGGGPGGPDGPGPGMGGGMGGGMARMLDADGDGKVSREEFVAGNLRLFDRGDADHDGQLTKAERQAAMEAMRARMEERMREMMGGGGE</sequence>
<proteinExistence type="predicted"/>
<dbReference type="AlphaFoldDB" id="A0A7X1KC35"/>
<evidence type="ECO:0000313" key="4">
    <source>
        <dbReference type="Proteomes" id="UP000520156"/>
    </source>
</evidence>
<organism evidence="3 4">
    <name type="scientific">Novosphingobium aerophilum</name>
    <dbReference type="NCBI Taxonomy" id="2839843"/>
    <lineage>
        <taxon>Bacteria</taxon>
        <taxon>Pseudomonadati</taxon>
        <taxon>Pseudomonadota</taxon>
        <taxon>Alphaproteobacteria</taxon>
        <taxon>Sphingomonadales</taxon>
        <taxon>Sphingomonadaceae</taxon>
        <taxon>Novosphingobium</taxon>
    </lineage>
</organism>
<evidence type="ECO:0000313" key="3">
    <source>
        <dbReference type="EMBL" id="MBC2651874.1"/>
    </source>
</evidence>
<accession>A0A7X1KC35</accession>